<dbReference type="InterPro" id="IPR003759">
    <property type="entry name" value="Cbl-bd_cap"/>
</dbReference>
<dbReference type="PANTHER" id="PTHR45833:SF1">
    <property type="entry name" value="METHIONINE SYNTHASE"/>
    <property type="match status" value="1"/>
</dbReference>
<proteinExistence type="predicted"/>
<accession>A0A895YR86</accession>
<dbReference type="GO" id="GO:0008705">
    <property type="term" value="F:methionine synthase activity"/>
    <property type="evidence" value="ECO:0007669"/>
    <property type="project" value="TreeGrafter"/>
</dbReference>
<protein>
    <submittedName>
        <fullName evidence="4">Cobalamin-dependent protein</fullName>
    </submittedName>
</protein>
<dbReference type="Pfam" id="PF02607">
    <property type="entry name" value="B12-binding_2"/>
    <property type="match status" value="1"/>
</dbReference>
<evidence type="ECO:0000256" key="1">
    <source>
        <dbReference type="ARBA" id="ARBA00022723"/>
    </source>
</evidence>
<dbReference type="InterPro" id="IPR006158">
    <property type="entry name" value="Cobalamin-bd"/>
</dbReference>
<dbReference type="GO" id="GO:0005829">
    <property type="term" value="C:cytosol"/>
    <property type="evidence" value="ECO:0007669"/>
    <property type="project" value="TreeGrafter"/>
</dbReference>
<dbReference type="Proteomes" id="UP000662857">
    <property type="component" value="Chromosome"/>
</dbReference>
<feature type="domain" description="B12-binding" evidence="3">
    <location>
        <begin position="98"/>
        <end position="228"/>
    </location>
</feature>
<dbReference type="Pfam" id="PF02310">
    <property type="entry name" value="B12-binding"/>
    <property type="match status" value="1"/>
</dbReference>
<dbReference type="Gene3D" id="3.40.50.280">
    <property type="entry name" value="Cobalamin-binding domain"/>
    <property type="match status" value="1"/>
</dbReference>
<evidence type="ECO:0000313" key="4">
    <source>
        <dbReference type="EMBL" id="QSB16528.1"/>
    </source>
</evidence>
<dbReference type="InterPro" id="IPR050554">
    <property type="entry name" value="Met_Synthase/Corrinoid"/>
</dbReference>
<dbReference type="GO" id="GO:0050667">
    <property type="term" value="P:homocysteine metabolic process"/>
    <property type="evidence" value="ECO:0007669"/>
    <property type="project" value="TreeGrafter"/>
</dbReference>
<evidence type="ECO:0000313" key="5">
    <source>
        <dbReference type="Proteomes" id="UP000662857"/>
    </source>
</evidence>
<organism evidence="4 5">
    <name type="scientific">Natronosporangium hydrolyticum</name>
    <dbReference type="NCBI Taxonomy" id="2811111"/>
    <lineage>
        <taxon>Bacteria</taxon>
        <taxon>Bacillati</taxon>
        <taxon>Actinomycetota</taxon>
        <taxon>Actinomycetes</taxon>
        <taxon>Micromonosporales</taxon>
        <taxon>Micromonosporaceae</taxon>
        <taxon>Natronosporangium</taxon>
    </lineage>
</organism>
<evidence type="ECO:0000259" key="3">
    <source>
        <dbReference type="PROSITE" id="PS51332"/>
    </source>
</evidence>
<dbReference type="GO" id="GO:0046653">
    <property type="term" value="P:tetrahydrofolate metabolic process"/>
    <property type="evidence" value="ECO:0007669"/>
    <property type="project" value="TreeGrafter"/>
</dbReference>
<dbReference type="RefSeq" id="WP_239678752.1">
    <property type="nucleotide sequence ID" value="NZ_CP070499.1"/>
</dbReference>
<reference evidence="4" key="1">
    <citation type="submission" date="2021-02" db="EMBL/GenBank/DDBJ databases">
        <title>Natrosporangium hydrolyticum gen. nov., sp. nov, a haloalkaliphilic actinobacterium from a soda solonchak soil.</title>
        <authorList>
            <person name="Sorokin D.Y."/>
            <person name="Khijniak T.V."/>
            <person name="Zakharycheva A.P."/>
            <person name="Boueva O.V."/>
            <person name="Ariskina E.V."/>
            <person name="Hahnke R.L."/>
            <person name="Bunk B."/>
            <person name="Sproer C."/>
            <person name="Schumann P."/>
            <person name="Evtushenko L.I."/>
            <person name="Kublanov I.V."/>
        </authorList>
    </citation>
    <scope>NUCLEOTIDE SEQUENCE</scope>
    <source>
        <strain evidence="4">DSM 106523</strain>
    </source>
</reference>
<dbReference type="AlphaFoldDB" id="A0A895YR86"/>
<dbReference type="EMBL" id="CP070499">
    <property type="protein sequence ID" value="QSB16528.1"/>
    <property type="molecule type" value="Genomic_DNA"/>
</dbReference>
<dbReference type="KEGG" id="nhy:JQS43_09765"/>
<dbReference type="Gene3D" id="1.10.1240.10">
    <property type="entry name" value="Methionine synthase domain"/>
    <property type="match status" value="1"/>
</dbReference>
<dbReference type="InterPro" id="IPR036724">
    <property type="entry name" value="Cobalamin-bd_sf"/>
</dbReference>
<dbReference type="GO" id="GO:0046872">
    <property type="term" value="F:metal ion binding"/>
    <property type="evidence" value="ECO:0007669"/>
    <property type="project" value="UniProtKB-KW"/>
</dbReference>
<gene>
    <name evidence="4" type="ORF">JQS43_09765</name>
</gene>
<dbReference type="GO" id="GO:0031419">
    <property type="term" value="F:cobalamin binding"/>
    <property type="evidence" value="ECO:0007669"/>
    <property type="project" value="InterPro"/>
</dbReference>
<keyword evidence="5" id="KW-1185">Reference proteome</keyword>
<sequence length="347" mass="36706">MTTSATLRVWSWPDLSAAFLALLEAGDEPGAVALVTKLLRDRAPAERVLLDVIAAAQAAVGQLWAADNWSVAREHAATAISERAVAVVAERTPTRSYHGRLTVACVDGEWHALPARILAEVLRLRGWRIDFLGASVPGRHLATHLQQTDADALALSCMLPSRLPRAHAAIVAATSAGVPVIVGGRGFGFDGRRAAMLGADAWAPSATAAADRLAGPDWPPVRAGRRLPVPAPGGAEYSQLQRRRTGLIAAAKHRLTEAFPPAGSFSQEELGSTEEDLAYILDFLAAALYVEDATVFTEFAEWTAEILAARGVPVAAFTTGLDSYRDLLPDCPQAAAMLTAGKVAVTR</sequence>
<name>A0A895YR86_9ACTN</name>
<dbReference type="PROSITE" id="PS51332">
    <property type="entry name" value="B12_BINDING"/>
    <property type="match status" value="1"/>
</dbReference>
<dbReference type="PANTHER" id="PTHR45833">
    <property type="entry name" value="METHIONINE SYNTHASE"/>
    <property type="match status" value="1"/>
</dbReference>
<keyword evidence="2" id="KW-0170">Cobalt</keyword>
<dbReference type="InterPro" id="IPR036594">
    <property type="entry name" value="Meth_synthase_dom"/>
</dbReference>
<dbReference type="SUPFAM" id="SSF52242">
    <property type="entry name" value="Cobalamin (vitamin B12)-binding domain"/>
    <property type="match status" value="1"/>
</dbReference>
<evidence type="ECO:0000256" key="2">
    <source>
        <dbReference type="ARBA" id="ARBA00023285"/>
    </source>
</evidence>
<keyword evidence="1" id="KW-0479">Metal-binding</keyword>